<keyword evidence="9" id="KW-0460">Magnesium</keyword>
<evidence type="ECO:0000256" key="3">
    <source>
        <dbReference type="ARBA" id="ARBA00022527"/>
    </source>
</evidence>
<dbReference type="Gene3D" id="3.30.200.20">
    <property type="entry name" value="Phosphorylase Kinase, domain 1"/>
    <property type="match status" value="1"/>
</dbReference>
<dbReference type="Proteomes" id="UP000655208">
    <property type="component" value="Unassembled WGS sequence"/>
</dbReference>
<dbReference type="PANTHER" id="PTHR45723">
    <property type="entry name" value="SERINE/THREONINE-PROTEIN KINASE RIO1"/>
    <property type="match status" value="1"/>
</dbReference>
<dbReference type="InterPro" id="IPR018934">
    <property type="entry name" value="RIO_dom"/>
</dbReference>
<feature type="compositionally biased region" description="Acidic residues" evidence="12">
    <location>
        <begin position="58"/>
        <end position="82"/>
    </location>
</feature>
<dbReference type="InterPro" id="IPR000687">
    <property type="entry name" value="RIO_kinase"/>
</dbReference>
<feature type="compositionally biased region" description="Basic and acidic residues" evidence="12">
    <location>
        <begin position="22"/>
        <end position="34"/>
    </location>
</feature>
<dbReference type="SMART" id="SM00090">
    <property type="entry name" value="RIO"/>
    <property type="match status" value="1"/>
</dbReference>
<dbReference type="InterPro" id="IPR051272">
    <property type="entry name" value="RIO-type_Ser/Thr_kinase"/>
</dbReference>
<dbReference type="SUPFAM" id="SSF56112">
    <property type="entry name" value="Protein kinase-like (PK-like)"/>
    <property type="match status" value="1"/>
</dbReference>
<organism evidence="14 15">
    <name type="scientific">Nakamurella endophytica</name>
    <dbReference type="NCBI Taxonomy" id="1748367"/>
    <lineage>
        <taxon>Bacteria</taxon>
        <taxon>Bacillati</taxon>
        <taxon>Actinomycetota</taxon>
        <taxon>Actinomycetes</taxon>
        <taxon>Nakamurellales</taxon>
        <taxon>Nakamurellaceae</taxon>
        <taxon>Nakamurella</taxon>
    </lineage>
</organism>
<evidence type="ECO:0000256" key="7">
    <source>
        <dbReference type="ARBA" id="ARBA00022777"/>
    </source>
</evidence>
<evidence type="ECO:0000256" key="4">
    <source>
        <dbReference type="ARBA" id="ARBA00022679"/>
    </source>
</evidence>
<evidence type="ECO:0000256" key="11">
    <source>
        <dbReference type="ARBA" id="ARBA00048679"/>
    </source>
</evidence>
<dbReference type="GO" id="GO:0004674">
    <property type="term" value="F:protein serine/threonine kinase activity"/>
    <property type="evidence" value="ECO:0007669"/>
    <property type="project" value="UniProtKB-KW"/>
</dbReference>
<keyword evidence="8" id="KW-0067">ATP-binding</keyword>
<comment type="caution">
    <text evidence="14">The sequence shown here is derived from an EMBL/GenBank/DDBJ whole genome shotgun (WGS) entry which is preliminary data.</text>
</comment>
<comment type="catalytic activity">
    <reaction evidence="11">
        <text>L-seryl-[protein] + ATP = O-phospho-L-seryl-[protein] + ADP + H(+)</text>
        <dbReference type="Rhea" id="RHEA:17989"/>
        <dbReference type="Rhea" id="RHEA-COMP:9863"/>
        <dbReference type="Rhea" id="RHEA-COMP:11604"/>
        <dbReference type="ChEBI" id="CHEBI:15378"/>
        <dbReference type="ChEBI" id="CHEBI:29999"/>
        <dbReference type="ChEBI" id="CHEBI:30616"/>
        <dbReference type="ChEBI" id="CHEBI:83421"/>
        <dbReference type="ChEBI" id="CHEBI:456216"/>
        <dbReference type="EC" id="2.7.11.1"/>
    </reaction>
</comment>
<keyword evidence="6" id="KW-0547">Nucleotide-binding</keyword>
<dbReference type="AlphaFoldDB" id="A0A917STJ9"/>
<gene>
    <name evidence="14" type="ORF">GCM10011594_14000</name>
</gene>
<keyword evidence="3" id="KW-0723">Serine/threonine-protein kinase</keyword>
<name>A0A917STJ9_9ACTN</name>
<feature type="compositionally biased region" description="Basic residues" evidence="12">
    <location>
        <begin position="89"/>
        <end position="98"/>
    </location>
</feature>
<comment type="similarity">
    <text evidence="1">Belongs to the protein kinase superfamily. RIO-type Ser/Thr kinase family.</text>
</comment>
<keyword evidence="7" id="KW-0418">Kinase</keyword>
<evidence type="ECO:0000256" key="6">
    <source>
        <dbReference type="ARBA" id="ARBA00022741"/>
    </source>
</evidence>
<protein>
    <recommendedName>
        <fullName evidence="2">non-specific serine/threonine protein kinase</fullName>
        <ecNumber evidence="2">2.7.11.1</ecNumber>
    </recommendedName>
</protein>
<accession>A0A917STJ9</accession>
<evidence type="ECO:0000313" key="14">
    <source>
        <dbReference type="EMBL" id="GGL95564.1"/>
    </source>
</evidence>
<reference evidence="14" key="1">
    <citation type="journal article" date="2014" name="Int. J. Syst. Evol. Microbiol.">
        <title>Complete genome sequence of Corynebacterium casei LMG S-19264T (=DSM 44701T), isolated from a smear-ripened cheese.</title>
        <authorList>
            <consortium name="US DOE Joint Genome Institute (JGI-PGF)"/>
            <person name="Walter F."/>
            <person name="Albersmeier A."/>
            <person name="Kalinowski J."/>
            <person name="Ruckert C."/>
        </authorList>
    </citation>
    <scope>NUCLEOTIDE SEQUENCE</scope>
    <source>
        <strain evidence="14">CGMCC 4.7308</strain>
    </source>
</reference>
<dbReference type="EMBL" id="BMNA01000002">
    <property type="protein sequence ID" value="GGL95564.1"/>
    <property type="molecule type" value="Genomic_DNA"/>
</dbReference>
<keyword evidence="4" id="KW-0808">Transferase</keyword>
<evidence type="ECO:0000256" key="8">
    <source>
        <dbReference type="ARBA" id="ARBA00022840"/>
    </source>
</evidence>
<evidence type="ECO:0000256" key="12">
    <source>
        <dbReference type="SAM" id="MobiDB-lite"/>
    </source>
</evidence>
<sequence length="405" mass="43964">MSRTRTTSSQYRPLRALPDSAVDARDHDHHHDGVPDGQLPADEGTDAASAGDDHDHDGPDDDHDLNDEDLDDDWADLDDDWADRDWERPRRRGARRARTPGVLPGLISEGRSGRRRVDVDTGPDGQGDADHDDTPGPALSLVGGMDTDPPGGSPFSSYDVATRGPEPTPDWLVTALSARDTRLGVLKTGKEADVSLLDRSVPGGPSCLLAVKTYRTADHRMFHRDSSYQEGRRVRRSREGRAMAARTRFGRELLAGKWAAAEFATLGRLWLAGASVPYPVQIIGSELVMEFIGDPDGTAAARLAAHDGSTAEFRDLWAHLTHSLELLAQEGLAHGDLSPYNVLVHRGRCVLIDLPQAVDVVANPQGEAFLERDCGIIADFFRRRGVDGADGELLALHLTGIARLA</sequence>
<keyword evidence="15" id="KW-1185">Reference proteome</keyword>
<feature type="domain" description="RIO kinase" evidence="13">
    <location>
        <begin position="156"/>
        <end position="400"/>
    </location>
</feature>
<evidence type="ECO:0000256" key="2">
    <source>
        <dbReference type="ARBA" id="ARBA00012513"/>
    </source>
</evidence>
<dbReference type="EC" id="2.7.11.1" evidence="2"/>
<dbReference type="RefSeq" id="WP_229674025.1">
    <property type="nucleotide sequence ID" value="NZ_BMNA01000002.1"/>
</dbReference>
<dbReference type="GO" id="GO:0046872">
    <property type="term" value="F:metal ion binding"/>
    <property type="evidence" value="ECO:0007669"/>
    <property type="project" value="UniProtKB-KW"/>
</dbReference>
<comment type="catalytic activity">
    <reaction evidence="10">
        <text>L-threonyl-[protein] + ATP = O-phospho-L-threonyl-[protein] + ADP + H(+)</text>
        <dbReference type="Rhea" id="RHEA:46608"/>
        <dbReference type="Rhea" id="RHEA-COMP:11060"/>
        <dbReference type="Rhea" id="RHEA-COMP:11605"/>
        <dbReference type="ChEBI" id="CHEBI:15378"/>
        <dbReference type="ChEBI" id="CHEBI:30013"/>
        <dbReference type="ChEBI" id="CHEBI:30616"/>
        <dbReference type="ChEBI" id="CHEBI:61977"/>
        <dbReference type="ChEBI" id="CHEBI:456216"/>
        <dbReference type="EC" id="2.7.11.1"/>
    </reaction>
</comment>
<keyword evidence="5" id="KW-0479">Metal-binding</keyword>
<evidence type="ECO:0000256" key="5">
    <source>
        <dbReference type="ARBA" id="ARBA00022723"/>
    </source>
</evidence>
<reference evidence="14" key="2">
    <citation type="submission" date="2020-09" db="EMBL/GenBank/DDBJ databases">
        <authorList>
            <person name="Sun Q."/>
            <person name="Zhou Y."/>
        </authorList>
    </citation>
    <scope>NUCLEOTIDE SEQUENCE</scope>
    <source>
        <strain evidence="14">CGMCC 4.7308</strain>
    </source>
</reference>
<evidence type="ECO:0000313" key="15">
    <source>
        <dbReference type="Proteomes" id="UP000655208"/>
    </source>
</evidence>
<feature type="region of interest" description="Disordered" evidence="12">
    <location>
        <begin position="1"/>
        <end position="152"/>
    </location>
</feature>
<proteinExistence type="inferred from homology"/>
<evidence type="ECO:0000256" key="9">
    <source>
        <dbReference type="ARBA" id="ARBA00022842"/>
    </source>
</evidence>
<evidence type="ECO:0000256" key="10">
    <source>
        <dbReference type="ARBA" id="ARBA00047899"/>
    </source>
</evidence>
<dbReference type="Pfam" id="PF01163">
    <property type="entry name" value="RIO1"/>
    <property type="match status" value="1"/>
</dbReference>
<evidence type="ECO:0000256" key="1">
    <source>
        <dbReference type="ARBA" id="ARBA00009196"/>
    </source>
</evidence>
<feature type="compositionally biased region" description="Polar residues" evidence="12">
    <location>
        <begin position="1"/>
        <end position="11"/>
    </location>
</feature>
<evidence type="ECO:0000259" key="13">
    <source>
        <dbReference type="SMART" id="SM00090"/>
    </source>
</evidence>
<dbReference type="Gene3D" id="1.10.510.10">
    <property type="entry name" value="Transferase(Phosphotransferase) domain 1"/>
    <property type="match status" value="1"/>
</dbReference>
<dbReference type="GO" id="GO:0005524">
    <property type="term" value="F:ATP binding"/>
    <property type="evidence" value="ECO:0007669"/>
    <property type="project" value="UniProtKB-KW"/>
</dbReference>
<dbReference type="InterPro" id="IPR011009">
    <property type="entry name" value="Kinase-like_dom_sf"/>
</dbReference>